<dbReference type="AlphaFoldDB" id="B8GI25"/>
<name>B8GI25_METPE</name>
<gene>
    <name evidence="1" type="ordered locus">Mpal_1441</name>
</gene>
<reference evidence="1 2" key="1">
    <citation type="journal article" date="2015" name="Genome Announc.">
        <title>Complete Genome Sequence of Methanosphaerula palustris E1-9CT, a Hydrogenotrophic Methanogen Isolated from a Minerotrophic Fen Peatland.</title>
        <authorList>
            <person name="Cadillo-Quiroz H."/>
            <person name="Browne P."/>
            <person name="Kyrpides N."/>
            <person name="Woyke T."/>
            <person name="Goodwin L."/>
            <person name="Detter C."/>
            <person name="Yavitt J.B."/>
            <person name="Zinder S.H."/>
        </authorList>
    </citation>
    <scope>NUCLEOTIDE SEQUENCE [LARGE SCALE GENOMIC DNA]</scope>
    <source>
        <strain evidence="2">ATCC BAA-1556 / DSM 19958 / E1-9c</strain>
    </source>
</reference>
<dbReference type="KEGG" id="mpl:Mpal_1441"/>
<keyword evidence="2" id="KW-1185">Reference proteome</keyword>
<evidence type="ECO:0000313" key="1">
    <source>
        <dbReference type="EMBL" id="ACL16765.1"/>
    </source>
</evidence>
<accession>B8GI25</accession>
<dbReference type="Proteomes" id="UP000002457">
    <property type="component" value="Chromosome"/>
</dbReference>
<dbReference type="EMBL" id="CP001338">
    <property type="protein sequence ID" value="ACL16765.1"/>
    <property type="molecule type" value="Genomic_DNA"/>
</dbReference>
<proteinExistence type="predicted"/>
<organism evidence="1 2">
    <name type="scientific">Methanosphaerula palustris (strain ATCC BAA-1556 / DSM 19958 / E1-9c)</name>
    <dbReference type="NCBI Taxonomy" id="521011"/>
    <lineage>
        <taxon>Archaea</taxon>
        <taxon>Methanobacteriati</taxon>
        <taxon>Methanobacteriota</taxon>
        <taxon>Stenosarchaea group</taxon>
        <taxon>Methanomicrobia</taxon>
        <taxon>Methanomicrobiales</taxon>
        <taxon>Methanoregulaceae</taxon>
        <taxon>Methanosphaerula</taxon>
    </lineage>
</organism>
<protein>
    <submittedName>
        <fullName evidence="1">Uncharacterized protein</fullName>
    </submittedName>
</protein>
<dbReference type="GeneID" id="41344291"/>
<dbReference type="HOGENOM" id="CLU_2490505_0_0_2"/>
<evidence type="ECO:0000313" key="2">
    <source>
        <dbReference type="Proteomes" id="UP000002457"/>
    </source>
</evidence>
<dbReference type="RefSeq" id="WP_012618084.1">
    <property type="nucleotide sequence ID" value="NC_011832.1"/>
</dbReference>
<sequence precursor="true">MRTPLVLLSLLLCGLRIAGYTSSPNTTTASTPTTQALTTDTSAPVSITLADIEMIKPALESPTSSPENVNAYPKRDRVHSCDLFTT</sequence>